<keyword evidence="4 6" id="KW-1133">Transmembrane helix</keyword>
<dbReference type="Proteomes" id="UP000236311">
    <property type="component" value="Unassembled WGS sequence"/>
</dbReference>
<evidence type="ECO:0000313" key="8">
    <source>
        <dbReference type="Proteomes" id="UP000236311"/>
    </source>
</evidence>
<dbReference type="AlphaFoldDB" id="A0A2K4ZHA2"/>
<comment type="subcellular location">
    <subcellularLocation>
        <location evidence="1">Cell membrane</location>
        <topology evidence="1">Multi-pass membrane protein</topology>
    </subcellularLocation>
</comment>
<keyword evidence="8" id="KW-1185">Reference proteome</keyword>
<dbReference type="Pfam" id="PF03899">
    <property type="entry name" value="ATP-synt_I"/>
    <property type="match status" value="1"/>
</dbReference>
<evidence type="ECO:0000256" key="6">
    <source>
        <dbReference type="SAM" id="Phobius"/>
    </source>
</evidence>
<dbReference type="RefSeq" id="WP_172455104.1">
    <property type="nucleotide sequence ID" value="NZ_CANRXC010000019.1"/>
</dbReference>
<reference evidence="7 8" key="1">
    <citation type="submission" date="2018-01" db="EMBL/GenBank/DDBJ databases">
        <authorList>
            <person name="Gaut B.S."/>
            <person name="Morton B.R."/>
            <person name="Clegg M.T."/>
            <person name="Duvall M.R."/>
        </authorList>
    </citation>
    <scope>NUCLEOTIDE SEQUENCE [LARGE SCALE GENOMIC DNA]</scope>
    <source>
        <strain evidence="7">GP69</strain>
    </source>
</reference>
<evidence type="ECO:0000256" key="2">
    <source>
        <dbReference type="ARBA" id="ARBA00022475"/>
    </source>
</evidence>
<dbReference type="GO" id="GO:0005886">
    <property type="term" value="C:plasma membrane"/>
    <property type="evidence" value="ECO:0007669"/>
    <property type="project" value="UniProtKB-SubCell"/>
</dbReference>
<organism evidence="7 8">
    <name type="scientific">Acetatifactor muris</name>
    <dbReference type="NCBI Taxonomy" id="879566"/>
    <lineage>
        <taxon>Bacteria</taxon>
        <taxon>Bacillati</taxon>
        <taxon>Bacillota</taxon>
        <taxon>Clostridia</taxon>
        <taxon>Lachnospirales</taxon>
        <taxon>Lachnospiraceae</taxon>
        <taxon>Acetatifactor</taxon>
    </lineage>
</organism>
<dbReference type="EMBL" id="OFSM01000012">
    <property type="protein sequence ID" value="SOY29806.1"/>
    <property type="molecule type" value="Genomic_DNA"/>
</dbReference>
<feature type="transmembrane region" description="Helical" evidence="6">
    <location>
        <begin position="82"/>
        <end position="102"/>
    </location>
</feature>
<name>A0A2K4ZHA2_9FIRM</name>
<keyword evidence="3 6" id="KW-0812">Transmembrane</keyword>
<accession>A0A2K4ZHA2</accession>
<dbReference type="InterPro" id="IPR005598">
    <property type="entry name" value="ATP_synth_I"/>
</dbReference>
<evidence type="ECO:0000256" key="5">
    <source>
        <dbReference type="ARBA" id="ARBA00023136"/>
    </source>
</evidence>
<evidence type="ECO:0000313" key="7">
    <source>
        <dbReference type="EMBL" id="SOY29806.1"/>
    </source>
</evidence>
<gene>
    <name evidence="7" type="ORF">AMURIS_02527</name>
</gene>
<feature type="transmembrane region" description="Helical" evidence="6">
    <location>
        <begin position="42"/>
        <end position="61"/>
    </location>
</feature>
<evidence type="ECO:0000256" key="3">
    <source>
        <dbReference type="ARBA" id="ARBA00022692"/>
    </source>
</evidence>
<feature type="transmembrane region" description="Helical" evidence="6">
    <location>
        <begin position="20"/>
        <end position="36"/>
    </location>
</feature>
<sequence length="158" mass="17330">MKIIETLKKTNRTLLEMQLGMVFFGVVCQAAGVWFVEDKGNYTLSLWFGVAFAVAGSIHMCRTLDRALLSGGDASGIVTRGYLFRYCMVAAVLIVISVTGAMNPLTFFLGYMSLKVTAYLQPITHKLCNKLFHETDPVAEPLEEEAAAQEGEIPAQNS</sequence>
<protein>
    <submittedName>
        <fullName evidence="7">ATP synthase I chain</fullName>
    </submittedName>
</protein>
<evidence type="ECO:0000256" key="4">
    <source>
        <dbReference type="ARBA" id="ARBA00022989"/>
    </source>
</evidence>
<evidence type="ECO:0000256" key="1">
    <source>
        <dbReference type="ARBA" id="ARBA00004651"/>
    </source>
</evidence>
<keyword evidence="2" id="KW-1003">Cell membrane</keyword>
<keyword evidence="5 6" id="KW-0472">Membrane</keyword>
<proteinExistence type="predicted"/>